<dbReference type="InterPro" id="IPR030868">
    <property type="entry name" value="MqnA"/>
</dbReference>
<dbReference type="GO" id="GO:0016836">
    <property type="term" value="F:hydro-lyase activity"/>
    <property type="evidence" value="ECO:0007669"/>
    <property type="project" value="UniProtKB-UniRule"/>
</dbReference>
<dbReference type="EC" id="4.2.1.151" evidence="4"/>
<dbReference type="GO" id="GO:0009234">
    <property type="term" value="P:menaquinone biosynthetic process"/>
    <property type="evidence" value="ECO:0007669"/>
    <property type="project" value="UniProtKB-UniRule"/>
</dbReference>
<keyword evidence="2 4" id="KW-0474">Menaquinone biosynthesis</keyword>
<dbReference type="PANTHER" id="PTHR37690:SF1">
    <property type="entry name" value="CHORISMATE DEHYDRATASE"/>
    <property type="match status" value="1"/>
</dbReference>
<comment type="pathway">
    <text evidence="1 4">Quinol/quinone metabolism; menaquinone biosynthesis.</text>
</comment>
<dbReference type="PANTHER" id="PTHR37690">
    <property type="entry name" value="CHORISMATE DEHYDRATASE"/>
    <property type="match status" value="1"/>
</dbReference>
<evidence type="ECO:0000256" key="4">
    <source>
        <dbReference type="HAMAP-Rule" id="MF_00995"/>
    </source>
</evidence>
<evidence type="ECO:0000256" key="1">
    <source>
        <dbReference type="ARBA" id="ARBA00004863"/>
    </source>
</evidence>
<dbReference type="EMBL" id="CP042912">
    <property type="protein sequence ID" value="QEG23699.1"/>
    <property type="molecule type" value="Genomic_DNA"/>
</dbReference>
<dbReference type="KEGG" id="mff:MFFC18_36000"/>
<protein>
    <recommendedName>
        <fullName evidence="4">Chorismate dehydratase</fullName>
        <ecNumber evidence="4">4.2.1.151</ecNumber>
    </recommendedName>
    <alternativeName>
        <fullName evidence="4">Menaquinone biosynthetic enzyme MqnA</fullName>
    </alternativeName>
</protein>
<comment type="similarity">
    <text evidence="4">Belongs to the MqnA/MqnD family. MqnA subfamily.</text>
</comment>
<dbReference type="CDD" id="cd13634">
    <property type="entry name" value="PBP2_Sco4506"/>
    <property type="match status" value="1"/>
</dbReference>
<accession>A0A5B9PDY2</accession>
<dbReference type="HAMAP" id="MF_00995">
    <property type="entry name" value="MqnA"/>
    <property type="match status" value="1"/>
</dbReference>
<dbReference type="Gene3D" id="3.40.190.10">
    <property type="entry name" value="Periplasmic binding protein-like II"/>
    <property type="match status" value="2"/>
</dbReference>
<evidence type="ECO:0000256" key="3">
    <source>
        <dbReference type="ARBA" id="ARBA00023239"/>
    </source>
</evidence>
<dbReference type="SUPFAM" id="SSF53850">
    <property type="entry name" value="Periplasmic binding protein-like II"/>
    <property type="match status" value="1"/>
</dbReference>
<dbReference type="Pfam" id="PF02621">
    <property type="entry name" value="VitK2_biosynth"/>
    <property type="match status" value="1"/>
</dbReference>
<gene>
    <name evidence="4 5" type="primary">mqnA</name>
    <name evidence="5" type="ORF">MFFC18_36000</name>
</gene>
<keyword evidence="3 4" id="KW-0456">Lyase</keyword>
<dbReference type="AlphaFoldDB" id="A0A5B9PDY2"/>
<name>A0A5B9PDY2_9BACT</name>
<reference evidence="5 6" key="1">
    <citation type="submission" date="2019-08" db="EMBL/GenBank/DDBJ databases">
        <title>Deep-cultivation of Planctomycetes and their phenomic and genomic characterization uncovers novel biology.</title>
        <authorList>
            <person name="Wiegand S."/>
            <person name="Jogler M."/>
            <person name="Boedeker C."/>
            <person name="Pinto D."/>
            <person name="Vollmers J."/>
            <person name="Rivas-Marin E."/>
            <person name="Kohn T."/>
            <person name="Peeters S.H."/>
            <person name="Heuer A."/>
            <person name="Rast P."/>
            <person name="Oberbeckmann S."/>
            <person name="Bunk B."/>
            <person name="Jeske O."/>
            <person name="Meyerdierks A."/>
            <person name="Storesund J.E."/>
            <person name="Kallscheuer N."/>
            <person name="Luecker S."/>
            <person name="Lage O.M."/>
            <person name="Pohl T."/>
            <person name="Merkel B.J."/>
            <person name="Hornburger P."/>
            <person name="Mueller R.-W."/>
            <person name="Bruemmer F."/>
            <person name="Labrenz M."/>
            <person name="Spormann A.M."/>
            <person name="Op den Camp H."/>
            <person name="Overmann J."/>
            <person name="Amann R."/>
            <person name="Jetten M.S.M."/>
            <person name="Mascher T."/>
            <person name="Medema M.H."/>
            <person name="Devos D.P."/>
            <person name="Kaster A.-K."/>
            <person name="Ovreas L."/>
            <person name="Rohde M."/>
            <person name="Galperin M.Y."/>
            <person name="Jogler C."/>
        </authorList>
    </citation>
    <scope>NUCLEOTIDE SEQUENCE [LARGE SCALE GENOMIC DNA]</scope>
    <source>
        <strain evidence="5 6">FC18</strain>
    </source>
</reference>
<dbReference type="InterPro" id="IPR003773">
    <property type="entry name" value="Menaquinone_biosynth"/>
</dbReference>
<evidence type="ECO:0000313" key="6">
    <source>
        <dbReference type="Proteomes" id="UP000322214"/>
    </source>
</evidence>
<organism evidence="5 6">
    <name type="scientific">Mariniblastus fucicola</name>
    <dbReference type="NCBI Taxonomy" id="980251"/>
    <lineage>
        <taxon>Bacteria</taxon>
        <taxon>Pseudomonadati</taxon>
        <taxon>Planctomycetota</taxon>
        <taxon>Planctomycetia</taxon>
        <taxon>Pirellulales</taxon>
        <taxon>Pirellulaceae</taxon>
        <taxon>Mariniblastus</taxon>
    </lineage>
</organism>
<dbReference type="STRING" id="980251.GCA_001642875_04352"/>
<dbReference type="UniPathway" id="UPA00079"/>
<evidence type="ECO:0000313" key="5">
    <source>
        <dbReference type="EMBL" id="QEG23699.1"/>
    </source>
</evidence>
<sequence>MIPELANSMSQRRKRIGAVSYLNTKPLVSGLDMVNDRYELVFDLPSRLADRLASGELDVALIPSVEATLNPDYRIVSDACIGCRGPVWSVKLLSKVPPEQIRTLALDEGSRTSRALSRVILANKFHCQPALSNLSMEAEWRNSPTDAVLIIGDRAMNLDRGDFEHEWDLGEVWNKWTGLPFVFAMWVAREADQLDFLAELLSGARDHGLQQLDKLAAENHAAYGLSEQQCEDYLKNRLHFWLGADEKRALCLFFEYASGLSIVPQNTELEFHDCQTA</sequence>
<keyword evidence="6" id="KW-1185">Reference proteome</keyword>
<evidence type="ECO:0000256" key="2">
    <source>
        <dbReference type="ARBA" id="ARBA00022428"/>
    </source>
</evidence>
<proteinExistence type="inferred from homology"/>
<dbReference type="Proteomes" id="UP000322214">
    <property type="component" value="Chromosome"/>
</dbReference>
<comment type="catalytic activity">
    <reaction evidence="4">
        <text>chorismate = 3-[(1-carboxyvinyl)-oxy]benzoate + H2O</text>
        <dbReference type="Rhea" id="RHEA:40051"/>
        <dbReference type="ChEBI" id="CHEBI:15377"/>
        <dbReference type="ChEBI" id="CHEBI:29748"/>
        <dbReference type="ChEBI" id="CHEBI:76981"/>
        <dbReference type="EC" id="4.2.1.151"/>
    </reaction>
</comment>
<comment type="function">
    <text evidence="4">Catalyzes the dehydration of chorismate into 3-[(1-carboxyvinyl)oxy]benzoate, a step in the biosynthesis of menaquinone (MK, vitamin K2).</text>
</comment>